<evidence type="ECO:0008006" key="14">
    <source>
        <dbReference type="Google" id="ProtNLM"/>
    </source>
</evidence>
<dbReference type="AlphaFoldDB" id="A0A1Y2LP38"/>
<evidence type="ECO:0000256" key="6">
    <source>
        <dbReference type="ARBA" id="ARBA00022692"/>
    </source>
</evidence>
<organism evidence="12 13">
    <name type="scientific">Epicoccum nigrum</name>
    <name type="common">Soil fungus</name>
    <name type="synonym">Epicoccum purpurascens</name>
    <dbReference type="NCBI Taxonomy" id="105696"/>
    <lineage>
        <taxon>Eukaryota</taxon>
        <taxon>Fungi</taxon>
        <taxon>Dikarya</taxon>
        <taxon>Ascomycota</taxon>
        <taxon>Pezizomycotina</taxon>
        <taxon>Dothideomycetes</taxon>
        <taxon>Pleosporomycetidae</taxon>
        <taxon>Pleosporales</taxon>
        <taxon>Pleosporineae</taxon>
        <taxon>Didymellaceae</taxon>
        <taxon>Epicoccum</taxon>
    </lineage>
</organism>
<sequence>MEFEQPRRQAARRRPSTDSRCVLTYPYNEALIVSLSRSASQLAHLPACALVANPCSSVMAKPNITGFDPQKFAAAAKSGTRGDPWARYEQWRYTGPFSRFNRFKGSFPGLGIATVAFAGYCIAEKLFFPEEHGHHSAEGH</sequence>
<dbReference type="InParanoid" id="A0A1Y2LP38"/>
<keyword evidence="13" id="KW-1185">Reference proteome</keyword>
<reference evidence="12 13" key="1">
    <citation type="journal article" date="2017" name="Genome Announc.">
        <title>Genome sequence of the saprophytic ascomycete Epicoccum nigrum ICMP 19927 strain isolated from New Zealand.</title>
        <authorList>
            <person name="Fokin M."/>
            <person name="Fleetwood D."/>
            <person name="Weir B.S."/>
            <person name="Villas-Boas S.G."/>
        </authorList>
    </citation>
    <scope>NUCLEOTIDE SEQUENCE [LARGE SCALE GENOMIC DNA]</scope>
    <source>
        <strain evidence="12 13">ICMP 19927</strain>
    </source>
</reference>
<comment type="function">
    <text evidence="1">Accessory subunit of the mitochondrial membrane respiratory chain NADH dehydrogenase (Complex I), that is believed not to be involved in catalysis. Complex I functions in the transfer of electrons from NADH to the respiratory chain. The immediate electron acceptor for the enzyme is believed to be ubiquinone.</text>
</comment>
<evidence type="ECO:0000256" key="4">
    <source>
        <dbReference type="ARBA" id="ARBA00022448"/>
    </source>
</evidence>
<dbReference type="GO" id="GO:0032981">
    <property type="term" value="P:mitochondrial respiratory chain complex I assembly"/>
    <property type="evidence" value="ECO:0007669"/>
    <property type="project" value="TreeGrafter"/>
</dbReference>
<evidence type="ECO:0000256" key="5">
    <source>
        <dbReference type="ARBA" id="ARBA00022660"/>
    </source>
</evidence>
<evidence type="ECO:0000256" key="11">
    <source>
        <dbReference type="ARBA" id="ARBA00023136"/>
    </source>
</evidence>
<dbReference type="PANTHER" id="PTHR15082">
    <property type="entry name" value="NADH-UBIQUINONE OXIDOREDUCTASE B12 SUBUNIT"/>
    <property type="match status" value="1"/>
</dbReference>
<dbReference type="Pfam" id="PF08122">
    <property type="entry name" value="NDUF_B12"/>
    <property type="match status" value="1"/>
</dbReference>
<evidence type="ECO:0000256" key="8">
    <source>
        <dbReference type="ARBA" id="ARBA00022982"/>
    </source>
</evidence>
<evidence type="ECO:0000256" key="9">
    <source>
        <dbReference type="ARBA" id="ARBA00022989"/>
    </source>
</evidence>
<evidence type="ECO:0000256" key="10">
    <source>
        <dbReference type="ARBA" id="ARBA00023128"/>
    </source>
</evidence>
<evidence type="ECO:0000256" key="3">
    <source>
        <dbReference type="ARBA" id="ARBA00005667"/>
    </source>
</evidence>
<dbReference type="EMBL" id="KZ107854">
    <property type="protein sequence ID" value="OSS45490.1"/>
    <property type="molecule type" value="Genomic_DNA"/>
</dbReference>
<comment type="subcellular location">
    <subcellularLocation>
        <location evidence="2">Mitochondrion inner membrane</location>
        <topology evidence="2">Single-pass membrane protein</topology>
        <orientation evidence="2">Matrix side</orientation>
    </subcellularLocation>
</comment>
<accession>A0A1Y2LP38</accession>
<keyword evidence="8" id="KW-0249">Electron transport</keyword>
<evidence type="ECO:0000313" key="13">
    <source>
        <dbReference type="Proteomes" id="UP000193240"/>
    </source>
</evidence>
<keyword evidence="5" id="KW-0679">Respiratory chain</keyword>
<keyword evidence="10" id="KW-0496">Mitochondrion</keyword>
<evidence type="ECO:0000256" key="1">
    <source>
        <dbReference type="ARBA" id="ARBA00003195"/>
    </source>
</evidence>
<keyword evidence="7" id="KW-0999">Mitochondrion inner membrane</keyword>
<name>A0A1Y2LP38_EPING</name>
<proteinExistence type="inferred from homology"/>
<dbReference type="GO" id="GO:0005743">
    <property type="term" value="C:mitochondrial inner membrane"/>
    <property type="evidence" value="ECO:0007669"/>
    <property type="project" value="UniProtKB-SubCell"/>
</dbReference>
<keyword evidence="9" id="KW-1133">Transmembrane helix</keyword>
<keyword evidence="4" id="KW-0813">Transport</keyword>
<keyword evidence="6" id="KW-0812">Transmembrane</keyword>
<evidence type="ECO:0000256" key="2">
    <source>
        <dbReference type="ARBA" id="ARBA00004298"/>
    </source>
</evidence>
<comment type="similarity">
    <text evidence="3">Belongs to the complex I NDUFB3 subunit family.</text>
</comment>
<dbReference type="InterPro" id="IPR012576">
    <property type="entry name" value="NDUFB3"/>
</dbReference>
<gene>
    <name evidence="12" type="ORF">B5807_10385</name>
</gene>
<dbReference type="PANTHER" id="PTHR15082:SF2">
    <property type="entry name" value="NADH DEHYDROGENASE [UBIQUINONE] 1 BETA SUBCOMPLEX SUBUNIT 3"/>
    <property type="match status" value="1"/>
</dbReference>
<keyword evidence="11" id="KW-0472">Membrane</keyword>
<evidence type="ECO:0000256" key="7">
    <source>
        <dbReference type="ARBA" id="ARBA00022792"/>
    </source>
</evidence>
<dbReference type="GO" id="GO:0022900">
    <property type="term" value="P:electron transport chain"/>
    <property type="evidence" value="ECO:0007669"/>
    <property type="project" value="InterPro"/>
</dbReference>
<protein>
    <recommendedName>
        <fullName evidence="14">NADH-ubiquinone oxidoreductase B12 subunit</fullName>
    </recommendedName>
</protein>
<dbReference type="STRING" id="105696.A0A1Y2LP38"/>
<evidence type="ECO:0000313" key="12">
    <source>
        <dbReference type="EMBL" id="OSS45490.1"/>
    </source>
</evidence>
<dbReference type="Proteomes" id="UP000193240">
    <property type="component" value="Unassembled WGS sequence"/>
</dbReference>